<organism evidence="2">
    <name type="scientific">Zea mays</name>
    <name type="common">Maize</name>
    <dbReference type="NCBI Taxonomy" id="4577"/>
    <lineage>
        <taxon>Eukaryota</taxon>
        <taxon>Viridiplantae</taxon>
        <taxon>Streptophyta</taxon>
        <taxon>Embryophyta</taxon>
        <taxon>Tracheophyta</taxon>
        <taxon>Spermatophyta</taxon>
        <taxon>Magnoliopsida</taxon>
        <taxon>Liliopsida</taxon>
        <taxon>Poales</taxon>
        <taxon>Poaceae</taxon>
        <taxon>PACMAD clade</taxon>
        <taxon>Panicoideae</taxon>
        <taxon>Andropogonodae</taxon>
        <taxon>Andropogoneae</taxon>
        <taxon>Tripsacinae</taxon>
        <taxon>Zea</taxon>
    </lineage>
</organism>
<protein>
    <submittedName>
        <fullName evidence="2">Histone H2A</fullName>
    </submittedName>
</protein>
<accession>A0A1D6NJW6</accession>
<feature type="compositionally biased region" description="Basic and acidic residues" evidence="1">
    <location>
        <begin position="49"/>
        <end position="62"/>
    </location>
</feature>
<gene>
    <name evidence="2" type="ORF">ZEAMMB73_Zm00001d044246</name>
</gene>
<reference evidence="2" key="1">
    <citation type="submission" date="2015-12" db="EMBL/GenBank/DDBJ databases">
        <title>Update maize B73 reference genome by single molecule sequencing technologies.</title>
        <authorList>
            <consortium name="Maize Genome Sequencing Project"/>
            <person name="Ware D."/>
        </authorList>
    </citation>
    <scope>NUCLEOTIDE SEQUENCE [LARGE SCALE GENOMIC DNA]</scope>
    <source>
        <tissue evidence="2">Seedling</tissue>
    </source>
</reference>
<dbReference type="EMBL" id="CM007649">
    <property type="protein sequence ID" value="ONM40539.1"/>
    <property type="molecule type" value="Genomic_DNA"/>
</dbReference>
<evidence type="ECO:0000256" key="1">
    <source>
        <dbReference type="SAM" id="MobiDB-lite"/>
    </source>
</evidence>
<feature type="compositionally biased region" description="Basic residues" evidence="1">
    <location>
        <begin position="11"/>
        <end position="29"/>
    </location>
</feature>
<sequence length="120" mass="12770">MDATGTGAGGKAKKGAAGRIGRYLKKGRYAHQGQQEDAHRPAPRAAGDPQRRGAREAADRRDHRPRRRVAQHQPGPAAQEDGGEGVQRREQGGQVAQEGRQVPQEGIGFGGGSDVVMCRL</sequence>
<feature type="compositionally biased region" description="Low complexity" evidence="1">
    <location>
        <begin position="92"/>
        <end position="102"/>
    </location>
</feature>
<proteinExistence type="predicted"/>
<feature type="region of interest" description="Disordered" evidence="1">
    <location>
        <begin position="1"/>
        <end position="115"/>
    </location>
</feature>
<dbReference type="AlphaFoldDB" id="A0A1D6NJW6"/>
<evidence type="ECO:0000313" key="2">
    <source>
        <dbReference type="EMBL" id="ONM40539.1"/>
    </source>
</evidence>
<feature type="compositionally biased region" description="Gly residues" evidence="1">
    <location>
        <begin position="1"/>
        <end position="10"/>
    </location>
</feature>
<name>A0A1D6NJW6_MAIZE</name>